<protein>
    <recommendedName>
        <fullName evidence="8 10">Phosphate acyltransferase</fullName>
        <ecNumber evidence="8 10">2.3.1.274</ecNumber>
    </recommendedName>
    <alternativeName>
        <fullName evidence="10">Acyl-ACP phosphotransacylase</fullName>
    </alternativeName>
    <alternativeName>
        <fullName evidence="10">Acyl-[acyl-carrier-protein]--phosphate acyltransferase</fullName>
    </alternativeName>
    <alternativeName>
        <fullName evidence="10">Phosphate-acyl-ACP acyltransferase</fullName>
    </alternativeName>
</protein>
<dbReference type="Gene3D" id="3.40.718.10">
    <property type="entry name" value="Isopropylmalate Dehydrogenase"/>
    <property type="match status" value="1"/>
</dbReference>
<dbReference type="NCBIfam" id="TIGR00182">
    <property type="entry name" value="plsX"/>
    <property type="match status" value="1"/>
</dbReference>
<dbReference type="UniPathway" id="UPA00085"/>
<keyword evidence="2 10" id="KW-0963">Cytoplasm</keyword>
<comment type="similarity">
    <text evidence="10">Belongs to the PlsX family.</text>
</comment>
<keyword evidence="5 10" id="KW-0443">Lipid metabolism</keyword>
<dbReference type="PANTHER" id="PTHR30100:SF1">
    <property type="entry name" value="PHOSPHATE ACYLTRANSFERASE"/>
    <property type="match status" value="1"/>
</dbReference>
<comment type="subcellular location">
    <subcellularLocation>
        <location evidence="10">Cytoplasm</location>
    </subcellularLocation>
    <text evidence="10">Associated with the membrane possibly through PlsY.</text>
</comment>
<gene>
    <name evidence="10" type="primary">plsX</name>
    <name evidence="11" type="ORF">EDD79_10045</name>
</gene>
<dbReference type="GO" id="GO:0043811">
    <property type="term" value="F:phosphate:acyl-[acyl carrier protein] acyltransferase activity"/>
    <property type="evidence" value="ECO:0007669"/>
    <property type="project" value="UniProtKB-UniRule"/>
</dbReference>
<reference evidence="11 12" key="1">
    <citation type="submission" date="2019-03" db="EMBL/GenBank/DDBJ databases">
        <title>Genomic Encyclopedia of Type Strains, Phase IV (KMG-IV): sequencing the most valuable type-strain genomes for metagenomic binning, comparative biology and taxonomic classification.</title>
        <authorList>
            <person name="Goeker M."/>
        </authorList>
    </citation>
    <scope>NUCLEOTIDE SEQUENCE [LARGE SCALE GENOMIC DNA]</scope>
    <source>
        <strain evidence="11 12">DSM 100013</strain>
    </source>
</reference>
<comment type="caution">
    <text evidence="11">The sequence shown here is derived from an EMBL/GenBank/DDBJ whole genome shotgun (WGS) entry which is preliminary data.</text>
</comment>
<name>A0A4V2T4M4_9FIRM</name>
<keyword evidence="12" id="KW-1185">Reference proteome</keyword>
<keyword evidence="4 10" id="KW-0808">Transferase</keyword>
<dbReference type="EC" id="2.3.1.274" evidence="8 10"/>
<keyword evidence="3 10" id="KW-0444">Lipid biosynthesis</keyword>
<evidence type="ECO:0000256" key="7">
    <source>
        <dbReference type="ARBA" id="ARBA00023264"/>
    </source>
</evidence>
<keyword evidence="11" id="KW-0012">Acyltransferase</keyword>
<dbReference type="PANTHER" id="PTHR30100">
    <property type="entry name" value="FATTY ACID/PHOSPHOLIPID SYNTHESIS PROTEIN PLSX"/>
    <property type="match status" value="1"/>
</dbReference>
<proteinExistence type="inferred from homology"/>
<dbReference type="Pfam" id="PF02504">
    <property type="entry name" value="FA_synthesis"/>
    <property type="match status" value="1"/>
</dbReference>
<dbReference type="PIRSF" id="PIRSF002465">
    <property type="entry name" value="Phsphlp_syn_PlsX"/>
    <property type="match status" value="1"/>
</dbReference>
<comment type="function">
    <text evidence="10">Catalyzes the reversible formation of acyl-phosphate (acyl-PO(4)) from acyl-[acyl-carrier-protein] (acyl-ACP). This enzyme utilizes acyl-ACP as fatty acyl donor, but not acyl-CoA.</text>
</comment>
<evidence type="ECO:0000256" key="6">
    <source>
        <dbReference type="ARBA" id="ARBA00023209"/>
    </source>
</evidence>
<evidence type="ECO:0000256" key="1">
    <source>
        <dbReference type="ARBA" id="ARBA00001232"/>
    </source>
</evidence>
<evidence type="ECO:0000256" key="10">
    <source>
        <dbReference type="HAMAP-Rule" id="MF_00019"/>
    </source>
</evidence>
<organism evidence="11 12">
    <name type="scientific">Serpentinicella alkaliphila</name>
    <dbReference type="NCBI Taxonomy" id="1734049"/>
    <lineage>
        <taxon>Bacteria</taxon>
        <taxon>Bacillati</taxon>
        <taxon>Bacillota</taxon>
        <taxon>Clostridia</taxon>
        <taxon>Peptostreptococcales</taxon>
        <taxon>Natronincolaceae</taxon>
        <taxon>Serpentinicella</taxon>
    </lineage>
</organism>
<evidence type="ECO:0000256" key="9">
    <source>
        <dbReference type="ARBA" id="ARBA00046608"/>
    </source>
</evidence>
<dbReference type="SUPFAM" id="SSF53659">
    <property type="entry name" value="Isocitrate/Isopropylmalate dehydrogenase-like"/>
    <property type="match status" value="1"/>
</dbReference>
<evidence type="ECO:0000313" key="11">
    <source>
        <dbReference type="EMBL" id="TCQ05824.1"/>
    </source>
</evidence>
<evidence type="ECO:0000256" key="3">
    <source>
        <dbReference type="ARBA" id="ARBA00022516"/>
    </source>
</evidence>
<comment type="pathway">
    <text evidence="10">Lipid metabolism; phospholipid metabolism.</text>
</comment>
<evidence type="ECO:0000256" key="5">
    <source>
        <dbReference type="ARBA" id="ARBA00023098"/>
    </source>
</evidence>
<dbReference type="Proteomes" id="UP000295504">
    <property type="component" value="Unassembled WGS sequence"/>
</dbReference>
<accession>A0A4V2T4M4</accession>
<comment type="subunit">
    <text evidence="9 10">Homodimer. Probably interacts with PlsY.</text>
</comment>
<dbReference type="EMBL" id="SLYC01000004">
    <property type="protein sequence ID" value="TCQ05824.1"/>
    <property type="molecule type" value="Genomic_DNA"/>
</dbReference>
<evidence type="ECO:0000256" key="8">
    <source>
        <dbReference type="ARBA" id="ARBA00024069"/>
    </source>
</evidence>
<dbReference type="HAMAP" id="MF_00019">
    <property type="entry name" value="PlsX"/>
    <property type="match status" value="1"/>
</dbReference>
<dbReference type="RefSeq" id="WP_132847565.1">
    <property type="nucleotide sequence ID" value="NZ_CP058648.1"/>
</dbReference>
<dbReference type="InterPro" id="IPR003664">
    <property type="entry name" value="FA_synthesis"/>
</dbReference>
<evidence type="ECO:0000313" key="12">
    <source>
        <dbReference type="Proteomes" id="UP000295504"/>
    </source>
</evidence>
<keyword evidence="6 10" id="KW-0594">Phospholipid biosynthesis</keyword>
<dbReference type="InterPro" id="IPR012281">
    <property type="entry name" value="Phospholipid_synth_PlsX-like"/>
</dbReference>
<comment type="catalytic activity">
    <reaction evidence="1 10">
        <text>a fatty acyl-[ACP] + phosphate = an acyl phosphate + holo-[ACP]</text>
        <dbReference type="Rhea" id="RHEA:42292"/>
        <dbReference type="Rhea" id="RHEA-COMP:9685"/>
        <dbReference type="Rhea" id="RHEA-COMP:14125"/>
        <dbReference type="ChEBI" id="CHEBI:43474"/>
        <dbReference type="ChEBI" id="CHEBI:59918"/>
        <dbReference type="ChEBI" id="CHEBI:64479"/>
        <dbReference type="ChEBI" id="CHEBI:138651"/>
        <dbReference type="EC" id="2.3.1.274"/>
    </reaction>
</comment>
<evidence type="ECO:0000256" key="4">
    <source>
        <dbReference type="ARBA" id="ARBA00022679"/>
    </source>
</evidence>
<dbReference type="GO" id="GO:0006633">
    <property type="term" value="P:fatty acid biosynthetic process"/>
    <property type="evidence" value="ECO:0007669"/>
    <property type="project" value="UniProtKB-UniRule"/>
</dbReference>
<dbReference type="AlphaFoldDB" id="A0A4V2T4M4"/>
<dbReference type="GO" id="GO:0005737">
    <property type="term" value="C:cytoplasm"/>
    <property type="evidence" value="ECO:0007669"/>
    <property type="project" value="UniProtKB-SubCell"/>
</dbReference>
<dbReference type="OrthoDB" id="9806408at2"/>
<sequence length="335" mass="36013">MKIVLDGMGGDHGPQVTVLGAVNAVKEYDVNVIITGDKERIEKELSKYDYPKDKIEIIHCDEEITNEDKPVQAIRRKKNSSMVVGINLVKEKKADAVISAGNTGALLAGGLLLLGRIEGIDRPALAPVYPTLKGISVLIDGGANADSKPRNFLEFGIMGSIYATKVLKINKPKVCIANIGIEETKGNDVSKEAYQLFKTAPFNFTGNVEARDIPAGHADVIVCDGFTGNVILKLTEGVAGAILSSLKVEFTRTFFTKIGALILKPGLVNFKKTFDYTEYGGAPFLGVNGALIKAHGSSDAKAIKNAIRQAKLFVENGVLEDILREIKVLGEDNVD</sequence>
<evidence type="ECO:0000256" key="2">
    <source>
        <dbReference type="ARBA" id="ARBA00022490"/>
    </source>
</evidence>
<dbReference type="GO" id="GO:0008654">
    <property type="term" value="P:phospholipid biosynthetic process"/>
    <property type="evidence" value="ECO:0007669"/>
    <property type="project" value="UniProtKB-KW"/>
</dbReference>
<keyword evidence="7 10" id="KW-1208">Phospholipid metabolism</keyword>